<dbReference type="SUPFAM" id="SSF53067">
    <property type="entry name" value="Actin-like ATPase domain"/>
    <property type="match status" value="2"/>
</dbReference>
<dbReference type="Gene3D" id="3.30.30.30">
    <property type="match status" value="1"/>
</dbReference>
<feature type="compositionally biased region" description="Low complexity" evidence="7">
    <location>
        <begin position="760"/>
        <end position="771"/>
    </location>
</feature>
<feature type="domain" description="RRM" evidence="8">
    <location>
        <begin position="74"/>
        <end position="153"/>
    </location>
</feature>
<feature type="region of interest" description="Disordered" evidence="7">
    <location>
        <begin position="800"/>
        <end position="838"/>
    </location>
</feature>
<accession>A0A2U1QA30</accession>
<dbReference type="Pfam" id="PF00076">
    <property type="entry name" value="RRM_1"/>
    <property type="match status" value="3"/>
</dbReference>
<dbReference type="FunFam" id="3.30.70.330:FF:000236">
    <property type="entry name" value="Polyadenylate-binding protein RBP45C"/>
    <property type="match status" value="1"/>
</dbReference>
<feature type="compositionally biased region" description="Polar residues" evidence="7">
    <location>
        <begin position="818"/>
        <end position="838"/>
    </location>
</feature>
<dbReference type="GO" id="GO:0005524">
    <property type="term" value="F:ATP binding"/>
    <property type="evidence" value="ECO:0007669"/>
    <property type="project" value="UniProtKB-KW"/>
</dbReference>
<keyword evidence="3" id="KW-0143">Chaperone</keyword>
<dbReference type="SMART" id="SM00360">
    <property type="entry name" value="RRM"/>
    <property type="match status" value="2"/>
</dbReference>
<dbReference type="FunFam" id="3.30.30.30:FF:000002">
    <property type="entry name" value="Heat shock 70 kDa protein 4"/>
    <property type="match status" value="1"/>
</dbReference>
<feature type="coiled-coil region" evidence="6">
    <location>
        <begin position="1056"/>
        <end position="1086"/>
    </location>
</feature>
<dbReference type="GO" id="GO:0140662">
    <property type="term" value="F:ATP-dependent protein folding chaperone"/>
    <property type="evidence" value="ECO:0007669"/>
    <property type="project" value="InterPro"/>
</dbReference>
<keyword evidence="1" id="KW-0547">Nucleotide-binding</keyword>
<sequence>MGYRFDVVSAKVIRNKQTGQSEGYGFIEFVNRAAAERHLQAYNSTLMPNVEQVFRLNWASFGGGEKKQDDTPDYTLFVGDLAADVTDYTLQETFSAHYTSVKGAKVVTDRLTGRTKGYGFVKFGDESEQIRAMTEMNGRLCSTRPMRIGPAANKKSAGTQQYVKASYQNTQGTPNDDDPNNTTVFVGGLDSSVTDEHLKQVFSQYGQLLHVKIPVGKRCGFVQFAERSCAEEALRMLQGTQFGGQTVRLSWGRSPASKQAMQQDMVGTHRSNSSPNLSNHSNRGKINTKSKNGNNNFLFLIFANVFWLNEQGFIRHQADDRRPKMTNDNIIVINMKLDEKANSHHHQDTQTASSSSSYRIVENYQMKTYVKSRMSVIGFDIGNVNCVIAAAKNGGIDVLLNDEAKCKTPGVVSFGDKQRFLGSAGAAFSTVNPKSTISQIKRLIGRQYKEPSVQEELKLLPFVTSEDPRGGILIELEYMKEKLTFTPVEILGMLFKHLKQIAEKNIESAVVDCVIGIPSYFTDLQRREYLDAAFIAGLNTLMLMHDGTAIALGYGMYKTDLSNKGPTIVVFVDIGHCDTQVTVATFEQGGMKVLSHASDPNLGGRDFDEVLFKHFAHKFKEQYNIDVYSNPRACIRLRASCEKLKKVLSANTEAPLSIECLIEDKDVRGIITREEFENLSRELLKRVVEPCIKAVNESGINLMKIYTIKLVGSGSNCGLPGHTIEKCYKIVGYPDHIKKKWANQKNSNAYTSNNASVEVPTSTSTTPPCSGTTLSAEQVQQLLSLLNSSKSSNNVHTYMGEAHHDQDSGDESPHVDGTGSSESTSLNPEATHNVDGSESLNSESITIHCLKQGVVSFWIKLDLEYCCCSYYFTITKILTALFDKEPTRTLNAGECVARGCALRCAMLSPTQQVRDYEVQDCFPYSIGMRLDEGNNIKYQTITVIPKCSPFPVGETFTHLANTTFYLHVSYINKTDLPDGLSPKVGHFMMGLSHTSGAEKVKVLVKAVLNKHGIVEIRFATELEDERPPHKNVLLHSKKNVANKRTSNIVLSDNLDAATTNDELIKAQEREQKLLEQDKKVEQAKDQRNTLESFVYDTRSKLQNAYKIFVTELENEGITKSLKETEDWLYEDSDDESDEQNYSGKLEELKQLLDPIEKRYKDENARSKATKAFLNCIGEYRSATDLLASGLKHEVNNQCLEAEQWLNRYQQKESSKNMDPIQWSSIMKQATDRFESNCKDIMRPKPSTQKFHELSDSDQRDNRGNSDQSQHLVNSNRRAGAVNLNRRDGPVDLNQRDEPMNSIPKDGLRGWDIMDLNKWGGLVGLNQKGQTAGLNQRYKTMGLNHRDQAAGLNQRDQNMCSNQRGQTVGVNQRDRTMDSKQRDHPVDLNPKGQSLILEKEVLHSMENMVVNTYSSNDAVDQRLSDLRLASTSNTNVTRTDRGGIKDFGVSENVLGDRRKNKLSEAQVTKQILAEKDIQVEQTKEKIHASKALSYHNDEFKEADSGKLGNPVQLSGPVENKNKDELATKQIQNKLHEAQVTKQMLAEKDIQVEQTEEKIHGSKLSGPVENENKDEIAREQATKQMLNKLREAQVTKQIPAEKDKQVEQTKEKVHGSEGLPYYNDEFKEADSGKLRNPIQLSGPFENKNKDENAREQAIKAMLTCLEEYRLVAGSLPLSQKEEVNIECNRVEQWLNDLSQQNLSNKNINPIRWSSIIKNAMESFERWRNLVTCESVNGIHFLRLAVSNGSFSFRDGGGLDYFTLTRIALVLSRVL</sequence>
<comment type="similarity">
    <text evidence="4">Belongs to the heat shock protein 70 (TC 1.A.33) family. HSP110/SSE subfamily.</text>
</comment>
<dbReference type="FunFam" id="3.30.70.330:FF:000451">
    <property type="entry name" value="Polyadenylate-binding protein RBP45C"/>
    <property type="match status" value="1"/>
</dbReference>
<protein>
    <submittedName>
        <fullName evidence="9">Heat shock protein 70 family</fullName>
    </submittedName>
</protein>
<evidence type="ECO:0000256" key="2">
    <source>
        <dbReference type="ARBA" id="ARBA00022840"/>
    </source>
</evidence>
<feature type="compositionally biased region" description="Basic and acidic residues" evidence="7">
    <location>
        <begin position="1284"/>
        <end position="1298"/>
    </location>
</feature>
<dbReference type="CDD" id="cd12345">
    <property type="entry name" value="RRM2_SECp43_like"/>
    <property type="match status" value="1"/>
</dbReference>
<feature type="compositionally biased region" description="Basic and acidic residues" evidence="7">
    <location>
        <begin position="1600"/>
        <end position="1613"/>
    </location>
</feature>
<feature type="compositionally biased region" description="Basic and acidic residues" evidence="7">
    <location>
        <begin position="801"/>
        <end position="814"/>
    </location>
</feature>
<dbReference type="FunFam" id="3.30.420.40:FF:000171">
    <property type="entry name" value="Heat shock 70 kDa protein 4"/>
    <property type="match status" value="2"/>
</dbReference>
<evidence type="ECO:0000256" key="4">
    <source>
        <dbReference type="ARBA" id="ARBA00061090"/>
    </source>
</evidence>
<dbReference type="FunFam" id="3.90.640.10:FF:000004">
    <property type="entry name" value="Heat shock 70 kDa protein 4"/>
    <property type="match status" value="1"/>
</dbReference>
<feature type="region of interest" description="Disordered" evidence="7">
    <location>
        <begin position="1240"/>
        <end position="1303"/>
    </location>
</feature>
<dbReference type="Gene3D" id="3.30.70.330">
    <property type="match status" value="3"/>
</dbReference>
<evidence type="ECO:0000256" key="3">
    <source>
        <dbReference type="ARBA" id="ARBA00023186"/>
    </source>
</evidence>
<dbReference type="GO" id="GO:0005829">
    <property type="term" value="C:cytosol"/>
    <property type="evidence" value="ECO:0007669"/>
    <property type="project" value="TreeGrafter"/>
</dbReference>
<dbReference type="OrthoDB" id="1746290at2759"/>
<comment type="caution">
    <text evidence="9">The sequence shown here is derived from an EMBL/GenBank/DDBJ whole genome shotgun (WGS) entry which is preliminary data.</text>
</comment>
<gene>
    <name evidence="9" type="ORF">CTI12_AA055300</name>
</gene>
<dbReference type="SUPFAM" id="SSF54928">
    <property type="entry name" value="RNA-binding domain, RBD"/>
    <property type="match status" value="3"/>
</dbReference>
<feature type="compositionally biased region" description="Low complexity" evidence="7">
    <location>
        <begin position="271"/>
        <end position="281"/>
    </location>
</feature>
<dbReference type="PROSITE" id="PS50102">
    <property type="entry name" value="RRM"/>
    <property type="match status" value="3"/>
</dbReference>
<name>A0A2U1QA30_ARTAN</name>
<evidence type="ECO:0000256" key="5">
    <source>
        <dbReference type="PROSITE-ProRule" id="PRU00176"/>
    </source>
</evidence>
<feature type="region of interest" description="Disordered" evidence="7">
    <location>
        <begin position="260"/>
        <end position="289"/>
    </location>
</feature>
<evidence type="ECO:0000256" key="7">
    <source>
        <dbReference type="SAM" id="MobiDB-lite"/>
    </source>
</evidence>
<dbReference type="Gene3D" id="2.60.34.10">
    <property type="entry name" value="Substrate Binding Domain Of DNAk, Chain A, domain 1"/>
    <property type="match status" value="1"/>
</dbReference>
<dbReference type="InterPro" id="IPR043129">
    <property type="entry name" value="ATPase_NBD"/>
</dbReference>
<dbReference type="PANTHER" id="PTHR45639:SF23">
    <property type="entry name" value="HEAT SHOCK PROTEIN 70 FAMILY"/>
    <property type="match status" value="1"/>
</dbReference>
<dbReference type="GO" id="GO:0003723">
    <property type="term" value="F:RNA binding"/>
    <property type="evidence" value="ECO:0007669"/>
    <property type="project" value="UniProtKB-UniRule"/>
</dbReference>
<feature type="domain" description="RRM" evidence="8">
    <location>
        <begin position="1"/>
        <end position="61"/>
    </location>
</feature>
<feature type="region of interest" description="Disordered" evidence="7">
    <location>
        <begin position="752"/>
        <end position="771"/>
    </location>
</feature>
<dbReference type="SUPFAM" id="SSF100934">
    <property type="entry name" value="Heat shock protein 70kD (HSP70), C-terminal subdomain"/>
    <property type="match status" value="1"/>
</dbReference>
<dbReference type="FunFam" id="1.20.1270.10:FF:000002">
    <property type="entry name" value="Heat shock 70 kDa protein 4"/>
    <property type="match status" value="1"/>
</dbReference>
<keyword evidence="5" id="KW-0694">RNA-binding</keyword>
<proteinExistence type="inferred from homology"/>
<feature type="region of interest" description="Disordered" evidence="7">
    <location>
        <begin position="1600"/>
        <end position="1621"/>
    </location>
</feature>
<evidence type="ECO:0000313" key="10">
    <source>
        <dbReference type="Proteomes" id="UP000245207"/>
    </source>
</evidence>
<dbReference type="Gene3D" id="3.90.640.10">
    <property type="entry name" value="Actin, Chain A, domain 4"/>
    <property type="match status" value="1"/>
</dbReference>
<dbReference type="Gene3D" id="1.20.1270.10">
    <property type="match status" value="1"/>
</dbReference>
<feature type="compositionally biased region" description="Polar residues" evidence="7">
    <location>
        <begin position="1264"/>
        <end position="1276"/>
    </location>
</feature>
<evidence type="ECO:0000256" key="6">
    <source>
        <dbReference type="SAM" id="Coils"/>
    </source>
</evidence>
<organism evidence="9 10">
    <name type="scientific">Artemisia annua</name>
    <name type="common">Sweet wormwood</name>
    <dbReference type="NCBI Taxonomy" id="35608"/>
    <lineage>
        <taxon>Eukaryota</taxon>
        <taxon>Viridiplantae</taxon>
        <taxon>Streptophyta</taxon>
        <taxon>Embryophyta</taxon>
        <taxon>Tracheophyta</taxon>
        <taxon>Spermatophyta</taxon>
        <taxon>Magnoliopsida</taxon>
        <taxon>eudicotyledons</taxon>
        <taxon>Gunneridae</taxon>
        <taxon>Pentapetalae</taxon>
        <taxon>asterids</taxon>
        <taxon>campanulids</taxon>
        <taxon>Asterales</taxon>
        <taxon>Asteraceae</taxon>
        <taxon>Asteroideae</taxon>
        <taxon>Anthemideae</taxon>
        <taxon>Artemisiinae</taxon>
        <taxon>Artemisia</taxon>
    </lineage>
</organism>
<dbReference type="InterPro" id="IPR035979">
    <property type="entry name" value="RBD_domain_sf"/>
</dbReference>
<feature type="domain" description="RRM" evidence="8">
    <location>
        <begin position="182"/>
        <end position="254"/>
    </location>
</feature>
<dbReference type="Proteomes" id="UP000245207">
    <property type="component" value="Unassembled WGS sequence"/>
</dbReference>
<evidence type="ECO:0000259" key="8">
    <source>
        <dbReference type="PROSITE" id="PS50102"/>
    </source>
</evidence>
<dbReference type="SUPFAM" id="SSF100920">
    <property type="entry name" value="Heat shock protein 70kD (HSP70), peptide-binding domain"/>
    <property type="match status" value="1"/>
</dbReference>
<feature type="region of interest" description="Disordered" evidence="7">
    <location>
        <begin position="1363"/>
        <end position="1389"/>
    </location>
</feature>
<dbReference type="Gene3D" id="3.30.420.40">
    <property type="match status" value="2"/>
</dbReference>
<dbReference type="GO" id="GO:0005634">
    <property type="term" value="C:nucleus"/>
    <property type="evidence" value="ECO:0007669"/>
    <property type="project" value="TreeGrafter"/>
</dbReference>
<evidence type="ECO:0000256" key="1">
    <source>
        <dbReference type="ARBA" id="ARBA00022741"/>
    </source>
</evidence>
<keyword evidence="10" id="KW-1185">Reference proteome</keyword>
<keyword evidence="6" id="KW-0175">Coiled coil</keyword>
<feature type="compositionally biased region" description="Basic and acidic residues" evidence="7">
    <location>
        <begin position="1249"/>
        <end position="1263"/>
    </location>
</feature>
<reference evidence="9 10" key="1">
    <citation type="journal article" date="2018" name="Mol. Plant">
        <title>The genome of Artemisia annua provides insight into the evolution of Asteraceae family and artemisinin biosynthesis.</title>
        <authorList>
            <person name="Shen Q."/>
            <person name="Zhang L."/>
            <person name="Liao Z."/>
            <person name="Wang S."/>
            <person name="Yan T."/>
            <person name="Shi P."/>
            <person name="Liu M."/>
            <person name="Fu X."/>
            <person name="Pan Q."/>
            <person name="Wang Y."/>
            <person name="Lv Z."/>
            <person name="Lu X."/>
            <person name="Zhang F."/>
            <person name="Jiang W."/>
            <person name="Ma Y."/>
            <person name="Chen M."/>
            <person name="Hao X."/>
            <person name="Li L."/>
            <person name="Tang Y."/>
            <person name="Lv G."/>
            <person name="Zhou Y."/>
            <person name="Sun X."/>
            <person name="Brodelius P.E."/>
            <person name="Rose J.K.C."/>
            <person name="Tang K."/>
        </authorList>
    </citation>
    <scope>NUCLEOTIDE SEQUENCE [LARGE SCALE GENOMIC DNA]</scope>
    <source>
        <strain evidence="10">cv. Huhao1</strain>
        <tissue evidence="9">Leaf</tissue>
    </source>
</reference>
<dbReference type="InterPro" id="IPR013126">
    <property type="entry name" value="Hsp_70_fam"/>
</dbReference>
<evidence type="ECO:0000313" key="9">
    <source>
        <dbReference type="EMBL" id="PWA94865.1"/>
    </source>
</evidence>
<dbReference type="PANTHER" id="PTHR45639">
    <property type="entry name" value="HSC70CB, ISOFORM G-RELATED"/>
    <property type="match status" value="1"/>
</dbReference>
<dbReference type="InterPro" id="IPR000504">
    <property type="entry name" value="RRM_dom"/>
</dbReference>
<keyword evidence="9" id="KW-0346">Stress response</keyword>
<dbReference type="InterPro" id="IPR029048">
    <property type="entry name" value="HSP70_C_sf"/>
</dbReference>
<dbReference type="EMBL" id="PKPP01000281">
    <property type="protein sequence ID" value="PWA94865.1"/>
    <property type="molecule type" value="Genomic_DNA"/>
</dbReference>
<dbReference type="InterPro" id="IPR012677">
    <property type="entry name" value="Nucleotide-bd_a/b_plait_sf"/>
</dbReference>
<keyword evidence="2" id="KW-0067">ATP-binding</keyword>
<dbReference type="Pfam" id="PF00012">
    <property type="entry name" value="HSP70"/>
    <property type="match status" value="2"/>
</dbReference>
<dbReference type="STRING" id="35608.A0A2U1QA30"/>
<dbReference type="InterPro" id="IPR029047">
    <property type="entry name" value="HSP70_peptide-bd_sf"/>
</dbReference>
<feature type="compositionally biased region" description="Basic and acidic residues" evidence="7">
    <location>
        <begin position="1371"/>
        <end position="1385"/>
    </location>
</feature>